<organism evidence="1">
    <name type="scientific">marine sediment metagenome</name>
    <dbReference type="NCBI Taxonomy" id="412755"/>
    <lineage>
        <taxon>unclassified sequences</taxon>
        <taxon>metagenomes</taxon>
        <taxon>ecological metagenomes</taxon>
    </lineage>
</organism>
<name>A0A0F9FSC4_9ZZZZ</name>
<protein>
    <submittedName>
        <fullName evidence="1">Uncharacterized protein</fullName>
    </submittedName>
</protein>
<comment type="caution">
    <text evidence="1">The sequence shown here is derived from an EMBL/GenBank/DDBJ whole genome shotgun (WGS) entry which is preliminary data.</text>
</comment>
<sequence>MSDPVNMVQLVRDLPSRPRGKACIVLTREYGDQKEWAAELARQTDSEHLDLLELFAQDAKLSRKIGQFLVSNLFEFLKNHGQSSVLVISGMEFLKATWAGQSNVVEQFASHVETWNQKPCLLFVLQYDKIIATREYRRYRQYTFVVDQKETLAL</sequence>
<accession>A0A0F9FSC4</accession>
<dbReference type="EMBL" id="LAZR01031351">
    <property type="protein sequence ID" value="KKL54007.1"/>
    <property type="molecule type" value="Genomic_DNA"/>
</dbReference>
<evidence type="ECO:0000313" key="1">
    <source>
        <dbReference type="EMBL" id="KKL54007.1"/>
    </source>
</evidence>
<dbReference type="AlphaFoldDB" id="A0A0F9FSC4"/>
<gene>
    <name evidence="1" type="ORF">LCGC14_2269710</name>
</gene>
<reference evidence="1" key="1">
    <citation type="journal article" date="2015" name="Nature">
        <title>Complex archaea that bridge the gap between prokaryotes and eukaryotes.</title>
        <authorList>
            <person name="Spang A."/>
            <person name="Saw J.H."/>
            <person name="Jorgensen S.L."/>
            <person name="Zaremba-Niedzwiedzka K."/>
            <person name="Martijn J."/>
            <person name="Lind A.E."/>
            <person name="van Eijk R."/>
            <person name="Schleper C."/>
            <person name="Guy L."/>
            <person name="Ettema T.J."/>
        </authorList>
    </citation>
    <scope>NUCLEOTIDE SEQUENCE</scope>
</reference>
<proteinExistence type="predicted"/>